<organism evidence="8 9">
    <name type="scientific">Achlya hypogyna</name>
    <name type="common">Oomycete</name>
    <name type="synonym">Protoachlya hypogyna</name>
    <dbReference type="NCBI Taxonomy" id="1202772"/>
    <lineage>
        <taxon>Eukaryota</taxon>
        <taxon>Sar</taxon>
        <taxon>Stramenopiles</taxon>
        <taxon>Oomycota</taxon>
        <taxon>Saprolegniomycetes</taxon>
        <taxon>Saprolegniales</taxon>
        <taxon>Achlyaceae</taxon>
        <taxon>Achlya</taxon>
    </lineage>
</organism>
<evidence type="ECO:0000256" key="6">
    <source>
        <dbReference type="ARBA" id="ARBA00023180"/>
    </source>
</evidence>
<evidence type="ECO:0000256" key="5">
    <source>
        <dbReference type="ARBA" id="ARBA00023098"/>
    </source>
</evidence>
<evidence type="ECO:0000313" key="9">
    <source>
        <dbReference type="Proteomes" id="UP000243579"/>
    </source>
</evidence>
<dbReference type="GO" id="GO:0004620">
    <property type="term" value="F:phospholipase activity"/>
    <property type="evidence" value="ECO:0007669"/>
    <property type="project" value="InterPro"/>
</dbReference>
<protein>
    <recommendedName>
        <fullName evidence="7">Phospholipase B-like</fullName>
        <ecNumber evidence="7">3.1.1.-</ecNumber>
    </recommendedName>
</protein>
<evidence type="ECO:0000256" key="7">
    <source>
        <dbReference type="RuleBase" id="RU364138"/>
    </source>
</evidence>
<evidence type="ECO:0000256" key="4">
    <source>
        <dbReference type="ARBA" id="ARBA00022963"/>
    </source>
</evidence>
<dbReference type="EMBL" id="JNBR01000728">
    <property type="protein sequence ID" value="OQR89816.1"/>
    <property type="molecule type" value="Genomic_DNA"/>
</dbReference>
<keyword evidence="2" id="KW-0732">Signal</keyword>
<evidence type="ECO:0000256" key="2">
    <source>
        <dbReference type="ARBA" id="ARBA00022729"/>
    </source>
</evidence>
<reference evidence="8 9" key="1">
    <citation type="journal article" date="2014" name="Genome Biol. Evol.">
        <title>The secreted proteins of Achlya hypogyna and Thraustotheca clavata identify the ancestral oomycete secretome and reveal gene acquisitions by horizontal gene transfer.</title>
        <authorList>
            <person name="Misner I."/>
            <person name="Blouin N."/>
            <person name="Leonard G."/>
            <person name="Richards T.A."/>
            <person name="Lane C.E."/>
        </authorList>
    </citation>
    <scope>NUCLEOTIDE SEQUENCE [LARGE SCALE GENOMIC DNA]</scope>
    <source>
        <strain evidence="8 9">ATCC 48635</strain>
    </source>
</reference>
<comment type="similarity">
    <text evidence="1 7">Belongs to the phospholipase B-like family.</text>
</comment>
<gene>
    <name evidence="8" type="ORF">ACHHYP_06028</name>
</gene>
<sequence length="606" mass="66505">MLRYFDLSRTEDSLFIMHEAQPLIRGHRSPRPSHRWLALAVAVVTSCVLLSLPANPAKPPTSLATVPPLASVRVEIVANASSPRGYSAVAVFGEATDNHDGFAFATFNDSVAAVGWSQLWVRAASSKYAERDLNQVMFAAGFAEGALTHTRIDEHYLNTYESFYGADTVAPPKVAAWLAAHLEFLRARTTTAHHDPHTARYWAMVGGVLAQIEGLAAGYEAHRAAGATPLSVLDLFFLNSDGDLEDLIPAVNATDAAVRKEGSDEGAGSGSGQLRDLTSLKCSGLIRLLPDASDVLWGHTTWDIYSAMNKMFKHYDVPLPEGGARRVSMSSSPGYISSVDDWYLLDSGLAVLETTNGVYDKSLYSRLSTRSVLSWMRSKVANALATDGATWAQTFTRRNSGTYNNQWMVLDLHRFTPGIGFATGGLTVLEQMPGAVESRDVTDVLAAQGYWASYNVPYFPVIFNATGFQAKYNAQRTADWTYNHTARAEMFARDAPKIATIDDLKRVMRYNDYQHDPLSHGNPAWAVAARYDLATGDAFKLHGGIDTKVSSYQRALRLECDAILGPTRQQQSTFVWTSAFNAPHRGQPAEFAFGFVTMRHEDHIQS</sequence>
<keyword evidence="3 7" id="KW-0378">Hydrolase</keyword>
<proteinExistence type="inferred from homology"/>
<keyword evidence="6" id="KW-0325">Glycoprotein</keyword>
<dbReference type="PANTHER" id="PTHR12370:SF3">
    <property type="entry name" value="PHOSPHOLIPASE B-LIKE 2-RELATED"/>
    <property type="match status" value="1"/>
</dbReference>
<comment type="caution">
    <text evidence="8">The sequence shown here is derived from an EMBL/GenBank/DDBJ whole genome shotgun (WGS) entry which is preliminary data.</text>
</comment>
<dbReference type="GO" id="GO:0009395">
    <property type="term" value="P:phospholipid catabolic process"/>
    <property type="evidence" value="ECO:0007669"/>
    <property type="project" value="TreeGrafter"/>
</dbReference>
<dbReference type="InterPro" id="IPR007000">
    <property type="entry name" value="PLipase_B-like"/>
</dbReference>
<keyword evidence="9" id="KW-1185">Reference proteome</keyword>
<dbReference type="EC" id="3.1.1.-" evidence="7"/>
<evidence type="ECO:0000256" key="3">
    <source>
        <dbReference type="ARBA" id="ARBA00022801"/>
    </source>
</evidence>
<dbReference type="OrthoDB" id="419508at2759"/>
<dbReference type="Pfam" id="PF04916">
    <property type="entry name" value="Phospholip_B"/>
    <property type="match status" value="1"/>
</dbReference>
<keyword evidence="4 7" id="KW-0442">Lipid degradation</keyword>
<dbReference type="Proteomes" id="UP000243579">
    <property type="component" value="Unassembled WGS sequence"/>
</dbReference>
<comment type="function">
    <text evidence="7">Putative phospholipase.</text>
</comment>
<evidence type="ECO:0000313" key="8">
    <source>
        <dbReference type="EMBL" id="OQR89816.1"/>
    </source>
</evidence>
<dbReference type="GO" id="GO:0005576">
    <property type="term" value="C:extracellular region"/>
    <property type="evidence" value="ECO:0007669"/>
    <property type="project" value="TreeGrafter"/>
</dbReference>
<keyword evidence="5 7" id="KW-0443">Lipid metabolism</keyword>
<dbReference type="PANTHER" id="PTHR12370">
    <property type="entry name" value="PHOSPHOLIPASE B-RELATED"/>
    <property type="match status" value="1"/>
</dbReference>
<name>A0A1V9YVR0_ACHHY</name>
<dbReference type="Gene3D" id="3.60.60.30">
    <property type="match status" value="1"/>
</dbReference>
<dbReference type="AlphaFoldDB" id="A0A1V9YVR0"/>
<accession>A0A1V9YVR0</accession>
<evidence type="ECO:0000256" key="1">
    <source>
        <dbReference type="ARBA" id="ARBA00007835"/>
    </source>
</evidence>